<protein>
    <submittedName>
        <fullName evidence="10">4Fe-4S dicluster domain-containing protein</fullName>
    </submittedName>
    <submittedName>
        <fullName evidence="9">Anaerobic dimethyl sulfoxide reductase subunit B (Iron-sulfur subunit)</fullName>
    </submittedName>
</protein>
<evidence type="ECO:0000256" key="1">
    <source>
        <dbReference type="ARBA" id="ARBA00022448"/>
    </source>
</evidence>
<dbReference type="CDD" id="cd16371">
    <property type="entry name" value="DMSOR_beta_like"/>
    <property type="match status" value="1"/>
</dbReference>
<evidence type="ECO:0000256" key="5">
    <source>
        <dbReference type="ARBA" id="ARBA00022982"/>
    </source>
</evidence>
<evidence type="ECO:0000256" key="4">
    <source>
        <dbReference type="ARBA" id="ARBA00022737"/>
    </source>
</evidence>
<keyword evidence="11" id="KW-1185">Reference proteome</keyword>
<keyword evidence="5" id="KW-0249">Electron transport</keyword>
<dbReference type="PROSITE" id="PS51379">
    <property type="entry name" value="4FE4S_FER_2"/>
    <property type="match status" value="3"/>
</dbReference>
<dbReference type="InterPro" id="IPR017900">
    <property type="entry name" value="4Fe4S_Fe_S_CS"/>
</dbReference>
<dbReference type="GO" id="GO:0046872">
    <property type="term" value="F:metal ion binding"/>
    <property type="evidence" value="ECO:0007669"/>
    <property type="project" value="UniProtKB-KW"/>
</dbReference>
<dbReference type="EMBL" id="JACHYA010000005">
    <property type="protein sequence ID" value="MBB3171716.1"/>
    <property type="molecule type" value="Genomic_DNA"/>
</dbReference>
<evidence type="ECO:0000313" key="9">
    <source>
        <dbReference type="EMBL" id="MBB3171716.1"/>
    </source>
</evidence>
<dbReference type="Proteomes" id="UP000309454">
    <property type="component" value="Unassembled WGS sequence"/>
</dbReference>
<reference evidence="9 12" key="2">
    <citation type="submission" date="2020-08" db="EMBL/GenBank/DDBJ databases">
        <title>Sequencing the genomes of 1000 actinobacteria strains.</title>
        <authorList>
            <person name="Klenk H.-P."/>
        </authorList>
    </citation>
    <scope>NUCLEOTIDE SEQUENCE [LARGE SCALE GENOMIC DNA]</scope>
    <source>
        <strain evidence="9 12">DSM 22242</strain>
    </source>
</reference>
<dbReference type="InterPro" id="IPR017896">
    <property type="entry name" value="4Fe4S_Fe-S-bd"/>
</dbReference>
<dbReference type="Proteomes" id="UP000530850">
    <property type="component" value="Unassembled WGS sequence"/>
</dbReference>
<gene>
    <name evidence="10" type="ORF">E5982_08995</name>
    <name evidence="9" type="ORF">FHR31_001542</name>
</gene>
<keyword evidence="6" id="KW-0408">Iron</keyword>
<dbReference type="PANTHER" id="PTHR43177">
    <property type="entry name" value="PROTEIN NRFC"/>
    <property type="match status" value="1"/>
</dbReference>
<proteinExistence type="predicted"/>
<dbReference type="GeneID" id="93357452"/>
<name>A0A3N0AAK1_9ACTN</name>
<dbReference type="PROSITE" id="PS00198">
    <property type="entry name" value="4FE4S_FER_1"/>
    <property type="match status" value="1"/>
</dbReference>
<sequence length="205" mass="22349">MTKAFFFDNSRCTGCRTCQLACKDYHDLSIDQTYRKVYDMESGACSMDERGVVTHTCKLYHVAIGCNHCEDPACTKVCPTGAMEKDPETGLVSVDGDKCLGCGYCVMACPYGAPTLDKTVGHTIKCDGCKNRVAEGKKPICVEACPLRALDFGEVEEMKARGESHDIDPLPSSSYTKPSLYIRMSPDAKSSQAADSRIANPLEVF</sequence>
<evidence type="ECO:0000256" key="7">
    <source>
        <dbReference type="ARBA" id="ARBA00023014"/>
    </source>
</evidence>
<dbReference type="AlphaFoldDB" id="A0A3N0AAK1"/>
<dbReference type="Pfam" id="PF13247">
    <property type="entry name" value="Fer4_11"/>
    <property type="match status" value="1"/>
</dbReference>
<evidence type="ECO:0000259" key="8">
    <source>
        <dbReference type="PROSITE" id="PS51379"/>
    </source>
</evidence>
<dbReference type="SUPFAM" id="SSF54862">
    <property type="entry name" value="4Fe-4S ferredoxins"/>
    <property type="match status" value="1"/>
</dbReference>
<evidence type="ECO:0000313" key="12">
    <source>
        <dbReference type="Proteomes" id="UP000530850"/>
    </source>
</evidence>
<organism evidence="9 12">
    <name type="scientific">Parvibacter caecicola</name>
    <dbReference type="NCBI Taxonomy" id="747645"/>
    <lineage>
        <taxon>Bacteria</taxon>
        <taxon>Bacillati</taxon>
        <taxon>Actinomycetota</taxon>
        <taxon>Coriobacteriia</taxon>
        <taxon>Coriobacteriales</taxon>
        <taxon>Coriobacteriaceae</taxon>
        <taxon>Parvibacter</taxon>
    </lineage>
</organism>
<evidence type="ECO:0000256" key="6">
    <source>
        <dbReference type="ARBA" id="ARBA00023004"/>
    </source>
</evidence>
<dbReference type="EMBL" id="SSTM01000008">
    <property type="protein sequence ID" value="TJW09655.1"/>
    <property type="molecule type" value="Genomic_DNA"/>
</dbReference>
<feature type="domain" description="4Fe-4S ferredoxin-type" evidence="8">
    <location>
        <begin position="3"/>
        <end position="33"/>
    </location>
</feature>
<evidence type="ECO:0000256" key="2">
    <source>
        <dbReference type="ARBA" id="ARBA00022485"/>
    </source>
</evidence>
<comment type="caution">
    <text evidence="9">The sequence shown here is derived from an EMBL/GenBank/DDBJ whole genome shotgun (WGS) entry which is preliminary data.</text>
</comment>
<evidence type="ECO:0000256" key="3">
    <source>
        <dbReference type="ARBA" id="ARBA00022723"/>
    </source>
</evidence>
<feature type="domain" description="4Fe-4S ferredoxin-type" evidence="8">
    <location>
        <begin position="58"/>
        <end position="88"/>
    </location>
</feature>
<dbReference type="PANTHER" id="PTHR43177:SF5">
    <property type="entry name" value="ANAEROBIC DIMETHYL SULFOXIDE REDUCTASE CHAIN B-RELATED"/>
    <property type="match status" value="1"/>
</dbReference>
<accession>A0A3N0AAK1</accession>
<keyword evidence="3" id="KW-0479">Metal-binding</keyword>
<evidence type="ECO:0000313" key="11">
    <source>
        <dbReference type="Proteomes" id="UP000309454"/>
    </source>
</evidence>
<keyword evidence="2" id="KW-0004">4Fe-4S</keyword>
<dbReference type="InterPro" id="IPR050954">
    <property type="entry name" value="ET_IronSulfur_Cluster-Binding"/>
</dbReference>
<dbReference type="RefSeq" id="WP_123186134.1">
    <property type="nucleotide sequence ID" value="NZ_CAOKAH010000007.1"/>
</dbReference>
<reference evidence="10 11" key="1">
    <citation type="submission" date="2019-04" db="EMBL/GenBank/DDBJ databases">
        <title>Microbes associate with the intestines of laboratory mice.</title>
        <authorList>
            <person name="Navarre W."/>
            <person name="Wong E."/>
            <person name="Huang K.C."/>
            <person name="Tropini C."/>
            <person name="Ng K."/>
            <person name="Yu B."/>
        </authorList>
    </citation>
    <scope>NUCLEOTIDE SEQUENCE [LARGE SCALE GENOMIC DNA]</scope>
    <source>
        <strain evidence="10 11">NM48_B13</strain>
    </source>
</reference>
<keyword evidence="1" id="KW-0813">Transport</keyword>
<dbReference type="GO" id="GO:0051539">
    <property type="term" value="F:4 iron, 4 sulfur cluster binding"/>
    <property type="evidence" value="ECO:0007669"/>
    <property type="project" value="UniProtKB-KW"/>
</dbReference>
<keyword evidence="7" id="KW-0411">Iron-sulfur</keyword>
<dbReference type="Gene3D" id="3.30.70.20">
    <property type="match status" value="2"/>
</dbReference>
<feature type="domain" description="4Fe-4S ferredoxin-type" evidence="8">
    <location>
        <begin position="90"/>
        <end position="119"/>
    </location>
</feature>
<dbReference type="Pfam" id="PF12800">
    <property type="entry name" value="Fer4_4"/>
    <property type="match status" value="1"/>
</dbReference>
<keyword evidence="4" id="KW-0677">Repeat</keyword>
<evidence type="ECO:0000313" key="10">
    <source>
        <dbReference type="EMBL" id="TJW09655.1"/>
    </source>
</evidence>
<dbReference type="OrthoDB" id="3175224at2"/>